<gene>
    <name evidence="3" type="ORF">PZE19_30320</name>
</gene>
<evidence type="ECO:0000313" key="4">
    <source>
        <dbReference type="Proteomes" id="UP001216907"/>
    </source>
</evidence>
<dbReference type="Gene3D" id="3.30.700.10">
    <property type="entry name" value="Glycoprotein, Type 4 Pilin"/>
    <property type="match status" value="1"/>
</dbReference>
<evidence type="ECO:0000313" key="3">
    <source>
        <dbReference type="EMBL" id="MDG3008082.1"/>
    </source>
</evidence>
<name>A0ABT6FKI5_9BACT</name>
<dbReference type="PANTHER" id="PTHR30093:SF2">
    <property type="entry name" value="TYPE II SECRETION SYSTEM PROTEIN H"/>
    <property type="match status" value="1"/>
</dbReference>
<dbReference type="InterPro" id="IPR012902">
    <property type="entry name" value="N_methyl_site"/>
</dbReference>
<dbReference type="InterPro" id="IPR011453">
    <property type="entry name" value="DUF1559"/>
</dbReference>
<dbReference type="NCBIfam" id="TIGR02532">
    <property type="entry name" value="IV_pilin_GFxxxE"/>
    <property type="match status" value="1"/>
</dbReference>
<dbReference type="EMBL" id="JARRAG010000003">
    <property type="protein sequence ID" value="MDG3008082.1"/>
    <property type="molecule type" value="Genomic_DNA"/>
</dbReference>
<reference evidence="3 4" key="1">
    <citation type="submission" date="2023-03" db="EMBL/GenBank/DDBJ databases">
        <title>Paludisphaera mucosa sp. nov. a novel planctomycete from northern fen.</title>
        <authorList>
            <person name="Ivanova A."/>
        </authorList>
    </citation>
    <scope>NUCLEOTIDE SEQUENCE [LARGE SCALE GENOMIC DNA]</scope>
    <source>
        <strain evidence="3 4">Pla2</strain>
    </source>
</reference>
<keyword evidence="4" id="KW-1185">Reference proteome</keyword>
<dbReference type="InterPro" id="IPR045584">
    <property type="entry name" value="Pilin-like"/>
</dbReference>
<organism evidence="3 4">
    <name type="scientific">Paludisphaera mucosa</name>
    <dbReference type="NCBI Taxonomy" id="3030827"/>
    <lineage>
        <taxon>Bacteria</taxon>
        <taxon>Pseudomonadati</taxon>
        <taxon>Planctomycetota</taxon>
        <taxon>Planctomycetia</taxon>
        <taxon>Isosphaerales</taxon>
        <taxon>Isosphaeraceae</taxon>
        <taxon>Paludisphaera</taxon>
    </lineage>
</organism>
<evidence type="ECO:0000256" key="1">
    <source>
        <dbReference type="SAM" id="MobiDB-lite"/>
    </source>
</evidence>
<dbReference type="SUPFAM" id="SSF54523">
    <property type="entry name" value="Pili subunits"/>
    <property type="match status" value="1"/>
</dbReference>
<proteinExistence type="predicted"/>
<comment type="caution">
    <text evidence="3">The sequence shown here is derived from an EMBL/GenBank/DDBJ whole genome shotgun (WGS) entry which is preliminary data.</text>
</comment>
<dbReference type="RefSeq" id="WP_277864410.1">
    <property type="nucleotide sequence ID" value="NZ_JARRAG010000003.1"/>
</dbReference>
<protein>
    <submittedName>
        <fullName evidence="3">DUF1559 domain-containing protein</fullName>
    </submittedName>
</protein>
<feature type="region of interest" description="Disordered" evidence="1">
    <location>
        <begin position="82"/>
        <end position="101"/>
    </location>
</feature>
<accession>A0ABT6FKI5</accession>
<sequence>MRAKWRRAFTLVELLVVVFIVAILLALIPPAVQAAREAARRARCANDLRQVGLAVHGYHAANDVIVPGRIVVLGAPPGTPLVADTGRPEDQATPWTVLLPP</sequence>
<evidence type="ECO:0000259" key="2">
    <source>
        <dbReference type="Pfam" id="PF07596"/>
    </source>
</evidence>
<feature type="domain" description="DUF1559" evidence="2">
    <location>
        <begin position="33"/>
        <end position="68"/>
    </location>
</feature>
<dbReference type="Pfam" id="PF07963">
    <property type="entry name" value="N_methyl"/>
    <property type="match status" value="1"/>
</dbReference>
<dbReference type="Proteomes" id="UP001216907">
    <property type="component" value="Unassembled WGS sequence"/>
</dbReference>
<dbReference type="PANTHER" id="PTHR30093">
    <property type="entry name" value="GENERAL SECRETION PATHWAY PROTEIN G"/>
    <property type="match status" value="1"/>
</dbReference>
<dbReference type="Pfam" id="PF07596">
    <property type="entry name" value="SBP_bac_10"/>
    <property type="match status" value="1"/>
</dbReference>